<dbReference type="AlphaFoldDB" id="Q5Z6Z9"/>
<name>Q5Z6Z9_ORYSJ</name>
<evidence type="ECO:0000313" key="2">
    <source>
        <dbReference type="Proteomes" id="UP000000763"/>
    </source>
</evidence>
<dbReference type="Proteomes" id="UP000000763">
    <property type="component" value="Chromosome 6"/>
</dbReference>
<sequence>MRMKSSWSGYCQCEVIEKLCRDASHVLRQGSCVGQSRGVGKVYIHCSPLPKKREGGRPQKTITIQWREAILGITMDGGQNRRCLNTNTGQARLTLEFFGNRLPEKKLQLVDMSILLILLSPRLGCYTGAELGQNSAKYHGAEPCQCGGPAFPPRLRGMDLSATYIGAKMANLSAISFCAELRPLAARARLAQAIALCGQVGDFSAKYTGAEIAACAGLAQASPLCGRVGDLNASYNSAETFNFSA</sequence>
<reference evidence="2" key="2">
    <citation type="journal article" date="2008" name="Nucleic Acids Res.">
        <title>The rice annotation project database (RAP-DB): 2008 update.</title>
        <authorList>
            <consortium name="The rice annotation project (RAP)"/>
        </authorList>
    </citation>
    <scope>GENOME REANNOTATION</scope>
    <source>
        <strain evidence="2">cv. Nipponbare</strain>
    </source>
</reference>
<proteinExistence type="predicted"/>
<reference evidence="2" key="1">
    <citation type="journal article" date="2005" name="Nature">
        <title>The map-based sequence of the rice genome.</title>
        <authorList>
            <consortium name="International rice genome sequencing project (IRGSP)"/>
            <person name="Matsumoto T."/>
            <person name="Wu J."/>
            <person name="Kanamori H."/>
            <person name="Katayose Y."/>
            <person name="Fujisawa M."/>
            <person name="Namiki N."/>
            <person name="Mizuno H."/>
            <person name="Yamamoto K."/>
            <person name="Antonio B.A."/>
            <person name="Baba T."/>
            <person name="Sakata K."/>
            <person name="Nagamura Y."/>
            <person name="Aoki H."/>
            <person name="Arikawa K."/>
            <person name="Arita K."/>
            <person name="Bito T."/>
            <person name="Chiden Y."/>
            <person name="Fujitsuka N."/>
            <person name="Fukunaka R."/>
            <person name="Hamada M."/>
            <person name="Harada C."/>
            <person name="Hayashi A."/>
            <person name="Hijishita S."/>
            <person name="Honda M."/>
            <person name="Hosokawa S."/>
            <person name="Ichikawa Y."/>
            <person name="Idonuma A."/>
            <person name="Iijima M."/>
            <person name="Ikeda M."/>
            <person name="Ikeno M."/>
            <person name="Ito K."/>
            <person name="Ito S."/>
            <person name="Ito T."/>
            <person name="Ito Y."/>
            <person name="Ito Y."/>
            <person name="Iwabuchi A."/>
            <person name="Kamiya K."/>
            <person name="Karasawa W."/>
            <person name="Kurita K."/>
            <person name="Katagiri S."/>
            <person name="Kikuta A."/>
            <person name="Kobayashi H."/>
            <person name="Kobayashi N."/>
            <person name="Machita K."/>
            <person name="Maehara T."/>
            <person name="Masukawa M."/>
            <person name="Mizubayashi T."/>
            <person name="Mukai Y."/>
            <person name="Nagasaki H."/>
            <person name="Nagata Y."/>
            <person name="Naito S."/>
            <person name="Nakashima M."/>
            <person name="Nakama Y."/>
            <person name="Nakamichi Y."/>
            <person name="Nakamura M."/>
            <person name="Meguro A."/>
            <person name="Negishi M."/>
            <person name="Ohta I."/>
            <person name="Ohta T."/>
            <person name="Okamoto M."/>
            <person name="Ono N."/>
            <person name="Saji S."/>
            <person name="Sakaguchi M."/>
            <person name="Sakai K."/>
            <person name="Shibata M."/>
            <person name="Shimokawa T."/>
            <person name="Song J."/>
            <person name="Takazaki Y."/>
            <person name="Terasawa K."/>
            <person name="Tsugane M."/>
            <person name="Tsuji K."/>
            <person name="Ueda S."/>
            <person name="Waki K."/>
            <person name="Yamagata H."/>
            <person name="Yamamoto M."/>
            <person name="Yamamoto S."/>
            <person name="Yamane H."/>
            <person name="Yoshiki S."/>
            <person name="Yoshihara R."/>
            <person name="Yukawa K."/>
            <person name="Zhong H."/>
            <person name="Yano M."/>
            <person name="Yuan Q."/>
            <person name="Ouyang S."/>
            <person name="Liu J."/>
            <person name="Jones K.M."/>
            <person name="Gansberger K."/>
            <person name="Moffat K."/>
            <person name="Hill J."/>
            <person name="Bera J."/>
            <person name="Fadrosh D."/>
            <person name="Jin S."/>
            <person name="Johri S."/>
            <person name="Kim M."/>
            <person name="Overton L."/>
            <person name="Reardon M."/>
            <person name="Tsitrin T."/>
            <person name="Vuong H."/>
            <person name="Weaver B."/>
            <person name="Ciecko A."/>
            <person name="Tallon L."/>
            <person name="Jackson J."/>
            <person name="Pai G."/>
            <person name="Aken S.V."/>
            <person name="Utterback T."/>
            <person name="Reidmuller S."/>
            <person name="Feldblyum T."/>
            <person name="Hsiao J."/>
            <person name="Zismann V."/>
            <person name="Iobst S."/>
            <person name="de Vazeille A.R."/>
            <person name="Buell C.R."/>
            <person name="Ying K."/>
            <person name="Li Y."/>
            <person name="Lu T."/>
            <person name="Huang Y."/>
            <person name="Zhao Q."/>
            <person name="Feng Q."/>
            <person name="Zhang L."/>
            <person name="Zhu J."/>
            <person name="Weng Q."/>
            <person name="Mu J."/>
            <person name="Lu Y."/>
            <person name="Fan D."/>
            <person name="Liu Y."/>
            <person name="Guan J."/>
            <person name="Zhang Y."/>
            <person name="Yu S."/>
            <person name="Liu X."/>
            <person name="Zhang Y."/>
            <person name="Hong G."/>
            <person name="Han B."/>
            <person name="Choisne N."/>
            <person name="Demange N."/>
            <person name="Orjeda G."/>
            <person name="Samain S."/>
            <person name="Cattolico L."/>
            <person name="Pelletier E."/>
            <person name="Couloux A."/>
            <person name="Segurens B."/>
            <person name="Wincker P."/>
            <person name="D'Hont A."/>
            <person name="Scarpelli C."/>
            <person name="Weissenbach J."/>
            <person name="Salanoubat M."/>
            <person name="Quetier F."/>
            <person name="Yu Y."/>
            <person name="Kim H.R."/>
            <person name="Rambo T."/>
            <person name="Currie J."/>
            <person name="Collura K."/>
            <person name="Luo M."/>
            <person name="Yang T."/>
            <person name="Ammiraju J.S.S."/>
            <person name="Engler F."/>
            <person name="Soderlund C."/>
            <person name="Wing R.A."/>
            <person name="Palmer L.E."/>
            <person name="de la Bastide M."/>
            <person name="Spiegel L."/>
            <person name="Nascimento L."/>
            <person name="Zutavern T."/>
            <person name="O'Shaughnessy A."/>
            <person name="Dike S."/>
            <person name="Dedhia N."/>
            <person name="Preston R."/>
            <person name="Balija V."/>
            <person name="McCombie W.R."/>
            <person name="Chow T."/>
            <person name="Chen H."/>
            <person name="Chung M."/>
            <person name="Chen C."/>
            <person name="Shaw J."/>
            <person name="Wu H."/>
            <person name="Hsiao K."/>
            <person name="Chao Y."/>
            <person name="Chu M."/>
            <person name="Cheng C."/>
            <person name="Hour A."/>
            <person name="Lee P."/>
            <person name="Lin S."/>
            <person name="Lin Y."/>
            <person name="Liou J."/>
            <person name="Liu S."/>
            <person name="Hsing Y."/>
            <person name="Raghuvanshi S."/>
            <person name="Mohanty A."/>
            <person name="Bharti A.K."/>
            <person name="Gaur A."/>
            <person name="Gupta V."/>
            <person name="Kumar D."/>
            <person name="Ravi V."/>
            <person name="Vij S."/>
            <person name="Kapur A."/>
            <person name="Khurana P."/>
            <person name="Khurana P."/>
            <person name="Khurana J.P."/>
            <person name="Tyagi A.K."/>
            <person name="Gaikwad K."/>
            <person name="Singh A."/>
            <person name="Dalal V."/>
            <person name="Srivastava S."/>
            <person name="Dixit A."/>
            <person name="Pal A.K."/>
            <person name="Ghazi I.A."/>
            <person name="Yadav M."/>
            <person name="Pandit A."/>
            <person name="Bhargava A."/>
            <person name="Sureshbabu K."/>
            <person name="Batra K."/>
            <person name="Sharma T.R."/>
            <person name="Mohapatra T."/>
            <person name="Singh N.K."/>
            <person name="Messing J."/>
            <person name="Nelson A.B."/>
            <person name="Fuks G."/>
            <person name="Kavchok S."/>
            <person name="Keizer G."/>
            <person name="Linton E."/>
            <person name="Llaca V."/>
            <person name="Song R."/>
            <person name="Tanyolac B."/>
            <person name="Young S."/>
            <person name="Ho-Il K."/>
            <person name="Hahn J.H."/>
            <person name="Sangsakoo G."/>
            <person name="Vanavichit A."/>
            <person name="de Mattos Luiz.A.T."/>
            <person name="Zimmer P.D."/>
            <person name="Malone G."/>
            <person name="Dellagostin O."/>
            <person name="de Oliveira A.C."/>
            <person name="Bevan M."/>
            <person name="Bancroft I."/>
            <person name="Minx P."/>
            <person name="Cordum H."/>
            <person name="Wilson R."/>
            <person name="Cheng Z."/>
            <person name="Jin W."/>
            <person name="Jiang J."/>
            <person name="Leong S.A."/>
            <person name="Iwama H."/>
            <person name="Gojobori T."/>
            <person name="Itoh T."/>
            <person name="Niimura Y."/>
            <person name="Fujii Y."/>
            <person name="Habara T."/>
            <person name="Sakai H."/>
            <person name="Sato Y."/>
            <person name="Wilson G."/>
            <person name="Kumar K."/>
            <person name="McCouch S."/>
            <person name="Juretic N."/>
            <person name="Hoen D."/>
            <person name="Wright S."/>
            <person name="Bruskiewich R."/>
            <person name="Bureau T."/>
            <person name="Miyao A."/>
            <person name="Hirochika H."/>
            <person name="Nishikawa T."/>
            <person name="Kadowaki K."/>
            <person name="Sugiura M."/>
            <person name="Burr B."/>
            <person name="Sasaki T."/>
        </authorList>
    </citation>
    <scope>NUCLEOTIDE SEQUENCE [LARGE SCALE GENOMIC DNA]</scope>
    <source>
        <strain evidence="2">cv. Nipponbare</strain>
    </source>
</reference>
<evidence type="ECO:0000313" key="1">
    <source>
        <dbReference type="EMBL" id="BAD54270.1"/>
    </source>
</evidence>
<dbReference type="EMBL" id="AP004809">
    <property type="protein sequence ID" value="BAD54270.1"/>
    <property type="molecule type" value="Genomic_DNA"/>
</dbReference>
<protein>
    <submittedName>
        <fullName evidence="1">Uncharacterized protein</fullName>
    </submittedName>
</protein>
<organism evidence="1 2">
    <name type="scientific">Oryza sativa subsp. japonica</name>
    <name type="common">Rice</name>
    <dbReference type="NCBI Taxonomy" id="39947"/>
    <lineage>
        <taxon>Eukaryota</taxon>
        <taxon>Viridiplantae</taxon>
        <taxon>Streptophyta</taxon>
        <taxon>Embryophyta</taxon>
        <taxon>Tracheophyta</taxon>
        <taxon>Spermatophyta</taxon>
        <taxon>Magnoliopsida</taxon>
        <taxon>Liliopsida</taxon>
        <taxon>Poales</taxon>
        <taxon>Poaceae</taxon>
        <taxon>BOP clade</taxon>
        <taxon>Oryzoideae</taxon>
        <taxon>Oryzeae</taxon>
        <taxon>Oryzinae</taxon>
        <taxon>Oryza</taxon>
        <taxon>Oryza sativa</taxon>
    </lineage>
</organism>
<accession>Q5Z6Z9</accession>
<gene>
    <name evidence="1" type="primary">B1018E06.33</name>
</gene>